<name>A0A8T0FAE2_ARGBR</name>
<evidence type="ECO:0000313" key="2">
    <source>
        <dbReference type="EMBL" id="KAF8788227.1"/>
    </source>
</evidence>
<feature type="region of interest" description="Disordered" evidence="1">
    <location>
        <begin position="100"/>
        <end position="215"/>
    </location>
</feature>
<protein>
    <submittedName>
        <fullName evidence="2">Uncharacterized protein</fullName>
    </submittedName>
</protein>
<dbReference type="Proteomes" id="UP000807504">
    <property type="component" value="Unassembled WGS sequence"/>
</dbReference>
<dbReference type="AlphaFoldDB" id="A0A8T0FAE2"/>
<reference evidence="2" key="2">
    <citation type="submission" date="2020-06" db="EMBL/GenBank/DDBJ databases">
        <authorList>
            <person name="Sheffer M."/>
        </authorList>
    </citation>
    <scope>NUCLEOTIDE SEQUENCE</scope>
</reference>
<accession>A0A8T0FAE2</accession>
<sequence length="215" mass="24202">MGRFEPLTEFGIGNEDLRQGWRAVKRLEIGWRNRIKERTTASEKVFACTKQMENQSCAFNPDNFNYQEILSLKSCTLINNGVITKHLECKEGVHPPIRSWSNGKRASFLPRGSFHPPFKARANDTTAANGPSRQTPSRGGGPEQDPPPCAASSRILEDDWRKTPPSLLQWEGLGDEKKPPRRLAIRGKEDGKEGPRRTNGTLRSRPLHKTTGTTW</sequence>
<comment type="caution">
    <text evidence="2">The sequence shown here is derived from an EMBL/GenBank/DDBJ whole genome shotgun (WGS) entry which is preliminary data.</text>
</comment>
<organism evidence="2 3">
    <name type="scientific">Argiope bruennichi</name>
    <name type="common">Wasp spider</name>
    <name type="synonym">Aranea bruennichi</name>
    <dbReference type="NCBI Taxonomy" id="94029"/>
    <lineage>
        <taxon>Eukaryota</taxon>
        <taxon>Metazoa</taxon>
        <taxon>Ecdysozoa</taxon>
        <taxon>Arthropoda</taxon>
        <taxon>Chelicerata</taxon>
        <taxon>Arachnida</taxon>
        <taxon>Araneae</taxon>
        <taxon>Araneomorphae</taxon>
        <taxon>Entelegynae</taxon>
        <taxon>Araneoidea</taxon>
        <taxon>Araneidae</taxon>
        <taxon>Argiope</taxon>
    </lineage>
</organism>
<proteinExistence type="predicted"/>
<gene>
    <name evidence="2" type="ORF">HNY73_009757</name>
</gene>
<feature type="compositionally biased region" description="Polar residues" evidence="1">
    <location>
        <begin position="123"/>
        <end position="137"/>
    </location>
</feature>
<evidence type="ECO:0000256" key="1">
    <source>
        <dbReference type="SAM" id="MobiDB-lite"/>
    </source>
</evidence>
<feature type="compositionally biased region" description="Basic and acidic residues" evidence="1">
    <location>
        <begin position="186"/>
        <end position="196"/>
    </location>
</feature>
<keyword evidence="3" id="KW-1185">Reference proteome</keyword>
<dbReference type="EMBL" id="JABXBU010000015">
    <property type="protein sequence ID" value="KAF8788227.1"/>
    <property type="molecule type" value="Genomic_DNA"/>
</dbReference>
<reference evidence="2" key="1">
    <citation type="journal article" date="2020" name="bioRxiv">
        <title>Chromosome-level reference genome of the European wasp spider Argiope bruennichi: a resource for studies on range expansion and evolutionary adaptation.</title>
        <authorList>
            <person name="Sheffer M.M."/>
            <person name="Hoppe A."/>
            <person name="Krehenwinkel H."/>
            <person name="Uhl G."/>
            <person name="Kuss A.W."/>
            <person name="Jensen L."/>
            <person name="Jensen C."/>
            <person name="Gillespie R.G."/>
            <person name="Hoff K.J."/>
            <person name="Prost S."/>
        </authorList>
    </citation>
    <scope>NUCLEOTIDE SEQUENCE</scope>
</reference>
<evidence type="ECO:0000313" key="3">
    <source>
        <dbReference type="Proteomes" id="UP000807504"/>
    </source>
</evidence>